<gene>
    <name evidence="1" type="ORF">CDAR_466401</name>
</gene>
<dbReference type="AlphaFoldDB" id="A0AAV4WQX0"/>
<proteinExistence type="predicted"/>
<protein>
    <submittedName>
        <fullName evidence="1">Uncharacterized protein</fullName>
    </submittedName>
</protein>
<evidence type="ECO:0000313" key="2">
    <source>
        <dbReference type="Proteomes" id="UP001054837"/>
    </source>
</evidence>
<comment type="caution">
    <text evidence="1">The sequence shown here is derived from an EMBL/GenBank/DDBJ whole genome shotgun (WGS) entry which is preliminary data.</text>
</comment>
<organism evidence="1 2">
    <name type="scientific">Caerostris darwini</name>
    <dbReference type="NCBI Taxonomy" id="1538125"/>
    <lineage>
        <taxon>Eukaryota</taxon>
        <taxon>Metazoa</taxon>
        <taxon>Ecdysozoa</taxon>
        <taxon>Arthropoda</taxon>
        <taxon>Chelicerata</taxon>
        <taxon>Arachnida</taxon>
        <taxon>Araneae</taxon>
        <taxon>Araneomorphae</taxon>
        <taxon>Entelegynae</taxon>
        <taxon>Araneoidea</taxon>
        <taxon>Araneidae</taxon>
        <taxon>Caerostris</taxon>
    </lineage>
</organism>
<dbReference type="Proteomes" id="UP001054837">
    <property type="component" value="Unassembled WGS sequence"/>
</dbReference>
<sequence>MSHRIVRETWGDYCQDRLHVSRIMNSHWGDSSDFSWKNTHGKTKSSFQNRLQNWTLDPPFRVKEKESEQFSEAAQVVESCLSKRTC</sequence>
<name>A0AAV4WQX0_9ARAC</name>
<keyword evidence="2" id="KW-1185">Reference proteome</keyword>
<dbReference type="EMBL" id="BPLQ01014945">
    <property type="protein sequence ID" value="GIY84669.1"/>
    <property type="molecule type" value="Genomic_DNA"/>
</dbReference>
<accession>A0AAV4WQX0</accession>
<reference evidence="1 2" key="1">
    <citation type="submission" date="2021-06" db="EMBL/GenBank/DDBJ databases">
        <title>Caerostris darwini draft genome.</title>
        <authorList>
            <person name="Kono N."/>
            <person name="Arakawa K."/>
        </authorList>
    </citation>
    <scope>NUCLEOTIDE SEQUENCE [LARGE SCALE GENOMIC DNA]</scope>
</reference>
<evidence type="ECO:0000313" key="1">
    <source>
        <dbReference type="EMBL" id="GIY84669.1"/>
    </source>
</evidence>